<dbReference type="EMBL" id="LSBJ02000005">
    <property type="protein sequence ID" value="OAQ65495.1"/>
    <property type="molecule type" value="Genomic_DNA"/>
</dbReference>
<keyword evidence="1" id="KW-0560">Oxidoreductase</keyword>
<evidence type="ECO:0000313" key="2">
    <source>
        <dbReference type="EMBL" id="OAQ65495.1"/>
    </source>
</evidence>
<organism evidence="2 3">
    <name type="scientific">Pochonia chlamydosporia 170</name>
    <dbReference type="NCBI Taxonomy" id="1380566"/>
    <lineage>
        <taxon>Eukaryota</taxon>
        <taxon>Fungi</taxon>
        <taxon>Dikarya</taxon>
        <taxon>Ascomycota</taxon>
        <taxon>Pezizomycotina</taxon>
        <taxon>Sordariomycetes</taxon>
        <taxon>Hypocreomycetidae</taxon>
        <taxon>Hypocreales</taxon>
        <taxon>Clavicipitaceae</taxon>
        <taxon>Pochonia</taxon>
    </lineage>
</organism>
<protein>
    <submittedName>
        <fullName evidence="2">NAD(P)-binding domain</fullName>
    </submittedName>
</protein>
<accession>A0A179FIN3</accession>
<dbReference type="STRING" id="1380566.A0A179FIN3"/>
<dbReference type="GO" id="GO:0016491">
    <property type="term" value="F:oxidoreductase activity"/>
    <property type="evidence" value="ECO:0007669"/>
    <property type="project" value="UniProtKB-KW"/>
</dbReference>
<dbReference type="OrthoDB" id="2898509at2759"/>
<proteinExistence type="predicted"/>
<name>A0A179FIN3_METCM</name>
<dbReference type="GeneID" id="28853126"/>
<dbReference type="KEGG" id="pchm:VFPPC_10825"/>
<dbReference type="AlphaFoldDB" id="A0A179FIN3"/>
<reference evidence="2 3" key="1">
    <citation type="journal article" date="2016" name="PLoS Pathog.">
        <title>Biosynthesis of antibiotic leucinostatins in bio-control fungus Purpureocillium lilacinum and their inhibition on phytophthora revealed by genome mining.</title>
        <authorList>
            <person name="Wang G."/>
            <person name="Liu Z."/>
            <person name="Lin R."/>
            <person name="Li E."/>
            <person name="Mao Z."/>
            <person name="Ling J."/>
            <person name="Yang Y."/>
            <person name="Yin W.B."/>
            <person name="Xie B."/>
        </authorList>
    </citation>
    <scope>NUCLEOTIDE SEQUENCE [LARGE SCALE GENOMIC DNA]</scope>
    <source>
        <strain evidence="2">170</strain>
    </source>
</reference>
<dbReference type="RefSeq" id="XP_018142809.1">
    <property type="nucleotide sequence ID" value="XM_018289132.1"/>
</dbReference>
<dbReference type="Pfam" id="PF00106">
    <property type="entry name" value="adh_short"/>
    <property type="match status" value="1"/>
</dbReference>
<dbReference type="PANTHER" id="PTHR47534:SF3">
    <property type="entry name" value="ALCOHOL DEHYDROGENASE-LIKE C-TERMINAL DOMAIN-CONTAINING PROTEIN"/>
    <property type="match status" value="1"/>
</dbReference>
<dbReference type="InterPro" id="IPR036291">
    <property type="entry name" value="NAD(P)-bd_dom_sf"/>
</dbReference>
<dbReference type="Proteomes" id="UP000078397">
    <property type="component" value="Unassembled WGS sequence"/>
</dbReference>
<gene>
    <name evidence="2" type="ORF">VFPPC_10825</name>
</gene>
<keyword evidence="3" id="KW-1185">Reference proteome</keyword>
<dbReference type="InterPro" id="IPR002347">
    <property type="entry name" value="SDR_fam"/>
</dbReference>
<evidence type="ECO:0000313" key="3">
    <source>
        <dbReference type="Proteomes" id="UP000078397"/>
    </source>
</evidence>
<sequence length="342" mass="36707">MVQLQDIKASNARLASTLPGLVAVFVGATSGIGEFTLKELARHARSPRVYFTGRSQEAGDRIAAECSALNPDGIFTFIKADTSLLRNVDAVCCDIKTKEECINLLFLSAGTLVQGEYTAEGLDLDLALKYYCRTRFISNLLPLLKKATSLRRVVSVAAGTKEGPVDRSDLSAAKNLGMLARRAHFTTFITLSHTIFAEKAPEVSFVHDYPGAVKSGIFRGNTGVAMLLVRAALKVIGPFVYIPSEESGQRHVYLSTSAAFPAAAESRNTGTARGLPLAANGHVARGIDGNKGSGVYSVDQNCESAGQAVEELLANLKNDGVRDEIWEHTQKVFDGITEARKV</sequence>
<comment type="caution">
    <text evidence="2">The sequence shown here is derived from an EMBL/GenBank/DDBJ whole genome shotgun (WGS) entry which is preliminary data.</text>
</comment>
<dbReference type="SUPFAM" id="SSF51735">
    <property type="entry name" value="NAD(P)-binding Rossmann-fold domains"/>
    <property type="match status" value="1"/>
</dbReference>
<dbReference type="InterPro" id="IPR052228">
    <property type="entry name" value="Sec_Metab_Biosynth_Oxidored"/>
</dbReference>
<dbReference type="PANTHER" id="PTHR47534">
    <property type="entry name" value="YALI0E05731P"/>
    <property type="match status" value="1"/>
</dbReference>
<evidence type="ECO:0000256" key="1">
    <source>
        <dbReference type="ARBA" id="ARBA00023002"/>
    </source>
</evidence>
<dbReference type="Gene3D" id="3.40.50.720">
    <property type="entry name" value="NAD(P)-binding Rossmann-like Domain"/>
    <property type="match status" value="1"/>
</dbReference>